<proteinExistence type="predicted"/>
<evidence type="ECO:0000313" key="2">
    <source>
        <dbReference type="Proteomes" id="UP000005239"/>
    </source>
</evidence>
<dbReference type="AlphaFoldDB" id="A0A2A6BPT3"/>
<dbReference type="PANTHER" id="PTHR11161">
    <property type="entry name" value="O-ACYLTRANSFERASE"/>
    <property type="match status" value="1"/>
</dbReference>
<keyword evidence="2" id="KW-1185">Reference proteome</keyword>
<dbReference type="GO" id="GO:0016747">
    <property type="term" value="F:acyltransferase activity, transferring groups other than amino-acyl groups"/>
    <property type="evidence" value="ECO:0007669"/>
    <property type="project" value="InterPro"/>
</dbReference>
<accession>A0A8R1YUS1</accession>
<dbReference type="InterPro" id="IPR002656">
    <property type="entry name" value="Acyl_transf_3_dom"/>
</dbReference>
<dbReference type="OrthoDB" id="207378at2759"/>
<dbReference type="InterPro" id="IPR052728">
    <property type="entry name" value="O2_lipid_transport_reg"/>
</dbReference>
<accession>A0A2A6BPT3</accession>
<gene>
    <name evidence="1" type="primary">WBGene00275191</name>
</gene>
<reference evidence="1" key="2">
    <citation type="submission" date="2022-06" db="UniProtKB">
        <authorList>
            <consortium name="EnsemblMetazoa"/>
        </authorList>
    </citation>
    <scope>IDENTIFICATION</scope>
    <source>
        <strain evidence="1">PS312</strain>
    </source>
</reference>
<evidence type="ECO:0000313" key="1">
    <source>
        <dbReference type="EnsemblMetazoa" id="PPA36822.1"/>
    </source>
</evidence>
<dbReference type="Proteomes" id="UP000005239">
    <property type="component" value="Unassembled WGS sequence"/>
</dbReference>
<organism evidence="1 2">
    <name type="scientific">Pristionchus pacificus</name>
    <name type="common">Parasitic nematode worm</name>
    <dbReference type="NCBI Taxonomy" id="54126"/>
    <lineage>
        <taxon>Eukaryota</taxon>
        <taxon>Metazoa</taxon>
        <taxon>Ecdysozoa</taxon>
        <taxon>Nematoda</taxon>
        <taxon>Chromadorea</taxon>
        <taxon>Rhabditida</taxon>
        <taxon>Rhabditina</taxon>
        <taxon>Diplogasteromorpha</taxon>
        <taxon>Diplogasteroidea</taxon>
        <taxon>Neodiplogasteridae</taxon>
        <taxon>Pristionchus</taxon>
    </lineage>
</organism>
<dbReference type="PANTHER" id="PTHR11161:SF0">
    <property type="entry name" value="O-ACYLTRANSFERASE LIKE PROTEIN"/>
    <property type="match status" value="1"/>
</dbReference>
<sequence length="754" mass="85643">MRLSIFWLLLPLATAQIPFNILNMLNIPPSITGPLFKTYFEITKMETACFKDLKQAYTDGLLAGLTAMRCRSLECLRDEKITNATYAMKMLASIGRPHSLAMDELGVTYAGDPRLCRTIKASFPEASVNSSPEYYPRVLRCNGGLTLQGPFPTKYCFAHFSVDYKRINIESYGIDATLLSPGRSHSGHSRSLDEWHRGMHEDGSDEWACGVDLGRILHEATNGTATLCDISCEGPRVEEKSVFFYFFNTMLIALLCIALLASALDYWATNASREAELKGNNMRKIFLKDPNAIQCLDAIRCISFTWVASLHSNLCSADGDNSLQYIREADYLFSDIFLNSYTSVDTFFLISGLLVSFSFFKRMHKNPEEAYDRSKWIKHYVHRWIRLTPAYMLFIAFYIAWTPRMHGVWAAGTIQARNSTAFIENCEKTWWMNALYVNNINSVVDMCYGVSWFLAVDMQLYWIAPIFLIAIFYSWRTGLISILSGIFLSMFTIVFLTAYYDLPSLPIIAKDPGNLQYTDLIYMKPWTRCIPYLTGILCGYLIVQVREKTFVLRKPQTWMILVSWLIAAALALTVVFAVYDYVRGASDWSIATRALYGCFARIGWSVAIGWVILACTFGWAGPVSTILSHPLWYPLGRLSYCMFLTHWFLIHLLLDGDDRPAHFVSLSHTYLTVTVPVVFLSFIAAYMWSCLVEIPFGNIEGIVMDKLSRRPNIHDKSTEPRMAEAAWRNGIDAGSKHNDASVITTIEVNNQRAH</sequence>
<reference evidence="2" key="1">
    <citation type="journal article" date="2008" name="Nat. Genet.">
        <title>The Pristionchus pacificus genome provides a unique perspective on nematode lifestyle and parasitism.</title>
        <authorList>
            <person name="Dieterich C."/>
            <person name="Clifton S.W."/>
            <person name="Schuster L.N."/>
            <person name="Chinwalla A."/>
            <person name="Delehaunty K."/>
            <person name="Dinkelacker I."/>
            <person name="Fulton L."/>
            <person name="Fulton R."/>
            <person name="Godfrey J."/>
            <person name="Minx P."/>
            <person name="Mitreva M."/>
            <person name="Roeseler W."/>
            <person name="Tian H."/>
            <person name="Witte H."/>
            <person name="Yang S.P."/>
            <person name="Wilson R.K."/>
            <person name="Sommer R.J."/>
        </authorList>
    </citation>
    <scope>NUCLEOTIDE SEQUENCE [LARGE SCALE GENOMIC DNA]</scope>
    <source>
        <strain evidence="2">PS312</strain>
    </source>
</reference>
<protein>
    <submittedName>
        <fullName evidence="1">Acyltransferase</fullName>
    </submittedName>
</protein>
<name>A0A2A6BPT3_PRIPA</name>
<dbReference type="Pfam" id="PF01757">
    <property type="entry name" value="Acyl_transf_3"/>
    <property type="match status" value="1"/>
</dbReference>
<dbReference type="EnsemblMetazoa" id="PPA36822.1">
    <property type="protein sequence ID" value="PPA36822.1"/>
    <property type="gene ID" value="WBGene00275191"/>
</dbReference>